<dbReference type="RefSeq" id="WP_157889541.1">
    <property type="nucleotide sequence ID" value="NZ_JABUKE010000004.1"/>
</dbReference>
<reference evidence="2 3" key="1">
    <citation type="submission" date="2020-06" db="EMBL/GenBank/DDBJ databases">
        <title>Taxonomy, biology and ecology of Rhodococcus bacteria occurring in California pistachio and other woody hosts as revealed by genome sequence analyses.</title>
        <authorList>
            <person name="Gai Y."/>
            <person name="Riely B."/>
        </authorList>
    </citation>
    <scope>NUCLEOTIDE SEQUENCE [LARGE SCALE GENOMIC DNA]</scope>
    <source>
        <strain evidence="2 3">BP-284</strain>
    </source>
</reference>
<keyword evidence="3" id="KW-1185">Reference proteome</keyword>
<feature type="compositionally biased region" description="Basic and acidic residues" evidence="1">
    <location>
        <begin position="1"/>
        <end position="12"/>
    </location>
</feature>
<evidence type="ECO:0008006" key="4">
    <source>
        <dbReference type="Google" id="ProtNLM"/>
    </source>
</evidence>
<evidence type="ECO:0000313" key="2">
    <source>
        <dbReference type="EMBL" id="MBY6320638.1"/>
    </source>
</evidence>
<feature type="region of interest" description="Disordered" evidence="1">
    <location>
        <begin position="1"/>
        <end position="79"/>
    </location>
</feature>
<proteinExistence type="predicted"/>
<protein>
    <recommendedName>
        <fullName evidence="4">Alanine, arginine and proline rich protein</fullName>
    </recommendedName>
</protein>
<comment type="caution">
    <text evidence="2">The sequence shown here is derived from an EMBL/GenBank/DDBJ whole genome shotgun (WGS) entry which is preliminary data.</text>
</comment>
<accession>A0ABS7NRJ8</accession>
<name>A0ABS7NRJ8_9NOCA</name>
<evidence type="ECO:0000256" key="1">
    <source>
        <dbReference type="SAM" id="MobiDB-lite"/>
    </source>
</evidence>
<sequence>MTAPDVRLDHPPASEPALDDGGSASPCPCVSTAAGPCISPLRVSGRRPGPHSGRSPDRAASRRGSAPDHAAPRSDPDPELTAARVIADRLLRGAFEVIDRRRAPASLRAGVSPAVLGMIASLSTAEVPGRAAGVAVLRTVHVRRGARGHLEVFGSYSRGERRFAVAAQLSRRTPAGSPWIVTSLRLS</sequence>
<dbReference type="Proteomes" id="UP001520140">
    <property type="component" value="Unassembled WGS sequence"/>
</dbReference>
<dbReference type="InterPro" id="IPR045596">
    <property type="entry name" value="DUF6459"/>
</dbReference>
<gene>
    <name evidence="2" type="ORF">HQ605_07395</name>
</gene>
<organism evidence="2 3">
    <name type="scientific">Rhodococcoides kroppenstedtii</name>
    <dbReference type="NCBI Taxonomy" id="293050"/>
    <lineage>
        <taxon>Bacteria</taxon>
        <taxon>Bacillati</taxon>
        <taxon>Actinomycetota</taxon>
        <taxon>Actinomycetes</taxon>
        <taxon>Mycobacteriales</taxon>
        <taxon>Nocardiaceae</taxon>
        <taxon>Rhodococcoides</taxon>
    </lineage>
</organism>
<evidence type="ECO:0000313" key="3">
    <source>
        <dbReference type="Proteomes" id="UP001520140"/>
    </source>
</evidence>
<dbReference type="EMBL" id="JABUKG010000006">
    <property type="protein sequence ID" value="MBY6320638.1"/>
    <property type="molecule type" value="Genomic_DNA"/>
</dbReference>
<dbReference type="Pfam" id="PF20060">
    <property type="entry name" value="DUF6459"/>
    <property type="match status" value="1"/>
</dbReference>